<accession>A0A7Y9RUR0</accession>
<organism evidence="3 4">
    <name type="scientific">Nocardioides perillae</name>
    <dbReference type="NCBI Taxonomy" id="1119534"/>
    <lineage>
        <taxon>Bacteria</taxon>
        <taxon>Bacillati</taxon>
        <taxon>Actinomycetota</taxon>
        <taxon>Actinomycetes</taxon>
        <taxon>Propionibacteriales</taxon>
        <taxon>Nocardioidaceae</taxon>
        <taxon>Nocardioides</taxon>
    </lineage>
</organism>
<feature type="region of interest" description="Disordered" evidence="1">
    <location>
        <begin position="1"/>
        <end position="20"/>
    </location>
</feature>
<feature type="compositionally biased region" description="Basic residues" evidence="1">
    <location>
        <begin position="1"/>
        <end position="12"/>
    </location>
</feature>
<dbReference type="EMBL" id="JACCAC010000001">
    <property type="protein sequence ID" value="NYG54932.1"/>
    <property type="molecule type" value="Genomic_DNA"/>
</dbReference>
<evidence type="ECO:0000256" key="1">
    <source>
        <dbReference type="SAM" id="MobiDB-lite"/>
    </source>
</evidence>
<feature type="transmembrane region" description="Helical" evidence="2">
    <location>
        <begin position="21"/>
        <end position="40"/>
    </location>
</feature>
<dbReference type="Proteomes" id="UP000544110">
    <property type="component" value="Unassembled WGS sequence"/>
</dbReference>
<evidence type="ECO:0000313" key="3">
    <source>
        <dbReference type="EMBL" id="NYG54932.1"/>
    </source>
</evidence>
<evidence type="ECO:0000313" key="4">
    <source>
        <dbReference type="Proteomes" id="UP000544110"/>
    </source>
</evidence>
<evidence type="ECO:0000256" key="2">
    <source>
        <dbReference type="SAM" id="Phobius"/>
    </source>
</evidence>
<keyword evidence="4" id="KW-1185">Reference proteome</keyword>
<keyword evidence="2" id="KW-1133">Transmembrane helix</keyword>
<gene>
    <name evidence="3" type="ORF">BJ989_001236</name>
</gene>
<dbReference type="RefSeq" id="WP_179517461.1">
    <property type="nucleotide sequence ID" value="NZ_JACCAC010000001.1"/>
</dbReference>
<keyword evidence="2" id="KW-0472">Membrane</keyword>
<comment type="caution">
    <text evidence="3">The sequence shown here is derived from an EMBL/GenBank/DDBJ whole genome shotgun (WGS) entry which is preliminary data.</text>
</comment>
<proteinExistence type="predicted"/>
<reference evidence="3 4" key="1">
    <citation type="submission" date="2020-07" db="EMBL/GenBank/DDBJ databases">
        <title>Sequencing the genomes of 1000 actinobacteria strains.</title>
        <authorList>
            <person name="Klenk H.-P."/>
        </authorList>
    </citation>
    <scope>NUCLEOTIDE SEQUENCE [LARGE SCALE GENOMIC DNA]</scope>
    <source>
        <strain evidence="3 4">DSM 24552</strain>
    </source>
</reference>
<keyword evidence="2" id="KW-0812">Transmembrane</keyword>
<sequence>MSGKRAAPRRAAPRSAPGSRGRVVAMVLGTALTTLAWFYLVRSAIDFGATARGGQGSAWAFLALASLGAIACLFVALMLVTMLARALGLVRDPAAGPRAKGGRRAAR</sequence>
<dbReference type="AlphaFoldDB" id="A0A7Y9RUR0"/>
<protein>
    <submittedName>
        <fullName evidence="3">Uncharacterized protein</fullName>
    </submittedName>
</protein>
<feature type="transmembrane region" description="Helical" evidence="2">
    <location>
        <begin position="60"/>
        <end position="84"/>
    </location>
</feature>
<name>A0A7Y9RUR0_9ACTN</name>